<evidence type="ECO:0000313" key="2">
    <source>
        <dbReference type="Proteomes" id="UP000295416"/>
    </source>
</evidence>
<dbReference type="AlphaFoldDB" id="A0A4R2PBH0"/>
<dbReference type="InterPro" id="IPR014962">
    <property type="entry name" value="YolD"/>
</dbReference>
<comment type="caution">
    <text evidence="1">The sequence shown here is derived from an EMBL/GenBank/DDBJ whole genome shotgun (WGS) entry which is preliminary data.</text>
</comment>
<reference evidence="1 2" key="1">
    <citation type="submission" date="2019-03" db="EMBL/GenBank/DDBJ databases">
        <title>Genomic Encyclopedia of Type Strains, Phase IV (KMG-IV): sequencing the most valuable type-strain genomes for metagenomic binning, comparative biology and taxonomic classification.</title>
        <authorList>
            <person name="Goeker M."/>
        </authorList>
    </citation>
    <scope>NUCLEOTIDE SEQUENCE [LARGE SCALE GENOMIC DNA]</scope>
    <source>
        <strain evidence="1 2">DSM 19377</strain>
    </source>
</reference>
<accession>A0A4R2PBH0</accession>
<dbReference type="EMBL" id="SLXK01000002">
    <property type="protein sequence ID" value="TCP31748.1"/>
    <property type="molecule type" value="Genomic_DNA"/>
</dbReference>
<dbReference type="Proteomes" id="UP000295416">
    <property type="component" value="Unassembled WGS sequence"/>
</dbReference>
<dbReference type="PANTHER" id="PTHR40051">
    <property type="entry name" value="IG HYPOTHETICAL 15966"/>
    <property type="match status" value="1"/>
</dbReference>
<dbReference type="RefSeq" id="WP_132743424.1">
    <property type="nucleotide sequence ID" value="NZ_SLXK01000002.1"/>
</dbReference>
<dbReference type="OrthoDB" id="1644322at2"/>
<keyword evidence="2" id="KW-1185">Reference proteome</keyword>
<proteinExistence type="predicted"/>
<protein>
    <submittedName>
        <fullName evidence="1">YolD-like protein</fullName>
    </submittedName>
</protein>
<name>A0A4R2PBH0_9BACL</name>
<sequence length="111" mass="12956">MVQDRGSIKWVSLMLPEHVKMLRDWQDEEEHPRAVQPALDEQKNEELNLAVYEALHHDLAVRFTYIEHGAYKALKGQIQTINEVTRQLKIIDAADRKHLLKIDAILDISFD</sequence>
<dbReference type="PANTHER" id="PTHR40051:SF1">
    <property type="entry name" value="YOLD-LIKE FAMILY PROTEIN"/>
    <property type="match status" value="1"/>
</dbReference>
<organism evidence="1 2">
    <name type="scientific">Scopulibacillus darangshiensis</name>
    <dbReference type="NCBI Taxonomy" id="442528"/>
    <lineage>
        <taxon>Bacteria</taxon>
        <taxon>Bacillati</taxon>
        <taxon>Bacillota</taxon>
        <taxon>Bacilli</taxon>
        <taxon>Bacillales</taxon>
        <taxon>Sporolactobacillaceae</taxon>
        <taxon>Scopulibacillus</taxon>
    </lineage>
</organism>
<dbReference type="Pfam" id="PF08863">
    <property type="entry name" value="YolD"/>
    <property type="match status" value="1"/>
</dbReference>
<gene>
    <name evidence="1" type="ORF">EV207_102241</name>
</gene>
<evidence type="ECO:0000313" key="1">
    <source>
        <dbReference type="EMBL" id="TCP31748.1"/>
    </source>
</evidence>